<feature type="compositionally biased region" description="Pro residues" evidence="1">
    <location>
        <begin position="112"/>
        <end position="167"/>
    </location>
</feature>
<gene>
    <name evidence="2" type="ORF">HYH03_012166</name>
</gene>
<dbReference type="AlphaFoldDB" id="A0A835XVX3"/>
<evidence type="ECO:0000313" key="2">
    <source>
        <dbReference type="EMBL" id="KAG2489336.1"/>
    </source>
</evidence>
<dbReference type="Proteomes" id="UP000612055">
    <property type="component" value="Unassembled WGS sequence"/>
</dbReference>
<sequence length="527" mass="57585">MLVATAPIDAYTFFTSGSTGELNPMEVSTVYEVLGTDSFYSGSYKLQRYDDLTKDQNGNSIRGVVGWQPVNPGDTEEAGLRAEQTGNCFLLTGSWKANTRYQMVVRTVNTPSPDPIEVPVPPPPPAASPPPRPPSPPPRPPGPPGGWPPNPPPLATGPSPPPPGEAVPPPPPVTMFVVNNATPIMWIAPVTYTVNTLTWNTGLTLSTLLFSIRANKYGAACPMRTPITPYMGTMFDACAESRKRGLGPPASVNATVSECLRLLRAVANLPGNRGTVPFINPPLTPYNLTSFREAGCPAPNTVLGPRLGGECVYCGQWGYAQGRTCVCPATILPNLVGTTACGDPISVDNTTTSVEDLPAWLCAKFTLSQKQWQEKRLVAHNVVKFYLQAFVAEASPVLDQTQVDEQWQEFNATMLFDDRRPWSPTRTRGIKPNCNKCTNGKFKNTWSQTDVPIIDFSYDAWTTFRFIGYVLDKVLNYPCKELWDSANPMEWGYGYYEKVPCTVMPTQTCCGANFEGDPNFVPPRSEL</sequence>
<dbReference type="EMBL" id="JAEHOE010000074">
    <property type="protein sequence ID" value="KAG2489336.1"/>
    <property type="molecule type" value="Genomic_DNA"/>
</dbReference>
<feature type="region of interest" description="Disordered" evidence="1">
    <location>
        <begin position="110"/>
        <end position="167"/>
    </location>
</feature>
<comment type="caution">
    <text evidence="2">The sequence shown here is derived from an EMBL/GenBank/DDBJ whole genome shotgun (WGS) entry which is preliminary data.</text>
</comment>
<evidence type="ECO:0000256" key="1">
    <source>
        <dbReference type="SAM" id="MobiDB-lite"/>
    </source>
</evidence>
<accession>A0A835XVX3</accession>
<proteinExistence type="predicted"/>
<name>A0A835XVX3_9CHLO</name>
<reference evidence="2" key="1">
    <citation type="journal article" date="2020" name="bioRxiv">
        <title>Comparative genomics of Chlamydomonas.</title>
        <authorList>
            <person name="Craig R.J."/>
            <person name="Hasan A.R."/>
            <person name="Ness R.W."/>
            <person name="Keightley P.D."/>
        </authorList>
    </citation>
    <scope>NUCLEOTIDE SEQUENCE</scope>
    <source>
        <strain evidence="2">CCAP 11/70</strain>
    </source>
</reference>
<organism evidence="2 3">
    <name type="scientific">Edaphochlamys debaryana</name>
    <dbReference type="NCBI Taxonomy" id="47281"/>
    <lineage>
        <taxon>Eukaryota</taxon>
        <taxon>Viridiplantae</taxon>
        <taxon>Chlorophyta</taxon>
        <taxon>core chlorophytes</taxon>
        <taxon>Chlorophyceae</taxon>
        <taxon>CS clade</taxon>
        <taxon>Chlamydomonadales</taxon>
        <taxon>Chlamydomonadales incertae sedis</taxon>
        <taxon>Edaphochlamys</taxon>
    </lineage>
</organism>
<protein>
    <submittedName>
        <fullName evidence="2">Uncharacterized protein</fullName>
    </submittedName>
</protein>
<evidence type="ECO:0000313" key="3">
    <source>
        <dbReference type="Proteomes" id="UP000612055"/>
    </source>
</evidence>
<dbReference type="OrthoDB" id="535521at2759"/>
<keyword evidence="3" id="KW-1185">Reference proteome</keyword>